<evidence type="ECO:0000256" key="2">
    <source>
        <dbReference type="ARBA" id="ARBA00022723"/>
    </source>
</evidence>
<comment type="caution">
    <text evidence="5">The sequence shown here is derived from an EMBL/GenBank/DDBJ whole genome shotgun (WGS) entry which is preliminary data.</text>
</comment>
<dbReference type="SUPFAM" id="SSF53850">
    <property type="entry name" value="Periplasmic binding protein-like II"/>
    <property type="match status" value="1"/>
</dbReference>
<feature type="signal peptide" evidence="4">
    <location>
        <begin position="1"/>
        <end position="22"/>
    </location>
</feature>
<evidence type="ECO:0000256" key="4">
    <source>
        <dbReference type="SAM" id="SignalP"/>
    </source>
</evidence>
<dbReference type="Gene3D" id="3.40.190.10">
    <property type="entry name" value="Periplasmic binding protein-like II"/>
    <property type="match status" value="2"/>
</dbReference>
<keyword evidence="3 4" id="KW-0732">Signal</keyword>
<gene>
    <name evidence="5" type="ORF">EKG38_01520</name>
</gene>
<dbReference type="PANTHER" id="PTHR30632">
    <property type="entry name" value="MOLYBDATE-BINDING PERIPLASMIC PROTEIN"/>
    <property type="match status" value="1"/>
</dbReference>
<dbReference type="Pfam" id="PF13531">
    <property type="entry name" value="SBP_bac_11"/>
    <property type="match status" value="1"/>
</dbReference>
<dbReference type="NCBIfam" id="TIGR01256">
    <property type="entry name" value="modA"/>
    <property type="match status" value="1"/>
</dbReference>
<dbReference type="OrthoDB" id="516817at2"/>
<sequence>MKIKMNKWIATTLLLTPLVVNSAPLEFRAAGSLKSAMTELIGEYQKMAPIEVEAQFAPSGLLRKRIEQGEHVDLYASANMKHPLALREAGKGAPVVMFARNKLCAIAQPEVAVDSATLLGKLLDPKVRVGTSTPKADPAGDYAWKLFAKADKISSGATSLLQDKALQLTGGPDSAKAPEGKNPYGWVMANKRADIFLTYCTNAVLAQKEVPALQIISVPKALSVGANYGLMVLNGDKSEASDLAMYILSEEGQKILAGYGFDVPLLP</sequence>
<name>A0A3S0KD16_9GAMM</name>
<dbReference type="Proteomes" id="UP000267448">
    <property type="component" value="Unassembled WGS sequence"/>
</dbReference>
<evidence type="ECO:0000313" key="5">
    <source>
        <dbReference type="EMBL" id="RTR40624.1"/>
    </source>
</evidence>
<dbReference type="NCBIfam" id="NF002917">
    <property type="entry name" value="PRK03537.1-3"/>
    <property type="match status" value="1"/>
</dbReference>
<evidence type="ECO:0000256" key="1">
    <source>
        <dbReference type="ARBA" id="ARBA00009175"/>
    </source>
</evidence>
<protein>
    <submittedName>
        <fullName evidence="5">Molybdate ABC transporter substrate-binding protein</fullName>
    </submittedName>
</protein>
<dbReference type="InterPro" id="IPR005950">
    <property type="entry name" value="ModA"/>
</dbReference>
<feature type="chain" id="PRO_5018637343" evidence="4">
    <location>
        <begin position="23"/>
        <end position="267"/>
    </location>
</feature>
<dbReference type="EMBL" id="RXNU01000001">
    <property type="protein sequence ID" value="RTR40624.1"/>
    <property type="molecule type" value="Genomic_DNA"/>
</dbReference>
<dbReference type="AlphaFoldDB" id="A0A3S0KD16"/>
<evidence type="ECO:0000313" key="6">
    <source>
        <dbReference type="Proteomes" id="UP000267448"/>
    </source>
</evidence>
<reference evidence="5 6" key="1">
    <citation type="submission" date="2018-12" db="EMBL/GenBank/DDBJ databases">
        <authorList>
            <person name="Yu L."/>
        </authorList>
    </citation>
    <scope>NUCLEOTIDE SEQUENCE [LARGE SCALE GENOMIC DNA]</scope>
    <source>
        <strain evidence="5 6">HAW-EB2</strain>
    </source>
</reference>
<dbReference type="GO" id="GO:0015689">
    <property type="term" value="P:molybdate ion transport"/>
    <property type="evidence" value="ECO:0007669"/>
    <property type="project" value="InterPro"/>
</dbReference>
<dbReference type="InterPro" id="IPR050682">
    <property type="entry name" value="ModA/WtpA"/>
</dbReference>
<organism evidence="5 6">
    <name type="scientific">Shewanella canadensis</name>
    <dbReference type="NCBI Taxonomy" id="271096"/>
    <lineage>
        <taxon>Bacteria</taxon>
        <taxon>Pseudomonadati</taxon>
        <taxon>Pseudomonadota</taxon>
        <taxon>Gammaproteobacteria</taxon>
        <taxon>Alteromonadales</taxon>
        <taxon>Shewanellaceae</taxon>
        <taxon>Shewanella</taxon>
    </lineage>
</organism>
<keyword evidence="6" id="KW-1185">Reference proteome</keyword>
<accession>A0A3S0KD16</accession>
<keyword evidence="2" id="KW-0479">Metal-binding</keyword>
<dbReference type="PANTHER" id="PTHR30632:SF0">
    <property type="entry name" value="SULFATE-BINDING PROTEIN"/>
    <property type="match status" value="1"/>
</dbReference>
<evidence type="ECO:0000256" key="3">
    <source>
        <dbReference type="ARBA" id="ARBA00022729"/>
    </source>
</evidence>
<proteinExistence type="inferred from homology"/>
<dbReference type="GO" id="GO:0030973">
    <property type="term" value="F:molybdate ion binding"/>
    <property type="evidence" value="ECO:0007669"/>
    <property type="project" value="TreeGrafter"/>
</dbReference>
<dbReference type="GO" id="GO:0046872">
    <property type="term" value="F:metal ion binding"/>
    <property type="evidence" value="ECO:0007669"/>
    <property type="project" value="UniProtKB-KW"/>
</dbReference>
<comment type="similarity">
    <text evidence="1">Belongs to the bacterial solute-binding protein ModA family.</text>
</comment>